<evidence type="ECO:0000313" key="2">
    <source>
        <dbReference type="Proteomes" id="UP000826656"/>
    </source>
</evidence>
<reference evidence="1 2" key="1">
    <citation type="journal article" date="2021" name="bioRxiv">
        <title>Chromosome-scale and haplotype-resolved genome assembly of a tetraploid potato cultivar.</title>
        <authorList>
            <person name="Sun H."/>
            <person name="Jiao W.-B."/>
            <person name="Krause K."/>
            <person name="Campoy J.A."/>
            <person name="Goel M."/>
            <person name="Folz-Donahue K."/>
            <person name="Kukat C."/>
            <person name="Huettel B."/>
            <person name="Schneeberger K."/>
        </authorList>
    </citation>
    <scope>NUCLEOTIDE SEQUENCE [LARGE SCALE GENOMIC DNA]</scope>
    <source>
        <strain evidence="1">SolTubOtavaFocal</strain>
        <tissue evidence="1">Leaves</tissue>
    </source>
</reference>
<organism evidence="1 2">
    <name type="scientific">Solanum tuberosum</name>
    <name type="common">Potato</name>
    <dbReference type="NCBI Taxonomy" id="4113"/>
    <lineage>
        <taxon>Eukaryota</taxon>
        <taxon>Viridiplantae</taxon>
        <taxon>Streptophyta</taxon>
        <taxon>Embryophyta</taxon>
        <taxon>Tracheophyta</taxon>
        <taxon>Spermatophyta</taxon>
        <taxon>Magnoliopsida</taxon>
        <taxon>eudicotyledons</taxon>
        <taxon>Gunneridae</taxon>
        <taxon>Pentapetalae</taxon>
        <taxon>asterids</taxon>
        <taxon>lamiids</taxon>
        <taxon>Solanales</taxon>
        <taxon>Solanaceae</taxon>
        <taxon>Solanoideae</taxon>
        <taxon>Solaneae</taxon>
        <taxon>Solanum</taxon>
    </lineage>
</organism>
<gene>
    <name evidence="1" type="ORF">KY290_005840</name>
</gene>
<evidence type="ECO:0000313" key="1">
    <source>
        <dbReference type="EMBL" id="KAH0779413.1"/>
    </source>
</evidence>
<keyword evidence="2" id="KW-1185">Reference proteome</keyword>
<comment type="caution">
    <text evidence="1">The sequence shown here is derived from an EMBL/GenBank/DDBJ whole genome shotgun (WGS) entry which is preliminary data.</text>
</comment>
<accession>A0ABQ7WH54</accession>
<dbReference type="EMBL" id="JAIVGD010000002">
    <property type="protein sequence ID" value="KAH0779413.1"/>
    <property type="molecule type" value="Genomic_DNA"/>
</dbReference>
<protein>
    <submittedName>
        <fullName evidence="1">Uncharacterized protein</fullName>
    </submittedName>
</protein>
<dbReference type="Proteomes" id="UP000826656">
    <property type="component" value="Unassembled WGS sequence"/>
</dbReference>
<sequence>MEYHYKFLIPEMPREGDSKEQGFTDIQTNHGRRTVGVIGHSQSVRIDVSMDCQCHSPKHTIDSTHSFYFLVLESSIIDPSHLSNFHFTSYNFRI</sequence>
<name>A0ABQ7WH54_SOLTU</name>
<proteinExistence type="predicted"/>